<gene>
    <name evidence="2" type="ORF">Bca52824_080043</name>
</gene>
<proteinExistence type="predicted"/>
<sequence length="104" mass="11658">MRTSWLDNKHVVFRQVLEGMKVLRTLESQETRAFDVSKKAYACDLGLACGHKLRKDPQERKNIDEFKMPYFLASSFRILASSSLLGGYLGKLDGLAGSGSVMKN</sequence>
<dbReference type="InterPro" id="IPR029000">
    <property type="entry name" value="Cyclophilin-like_dom_sf"/>
</dbReference>
<protein>
    <recommendedName>
        <fullName evidence="1">PPIase cyclophilin-type domain-containing protein</fullName>
    </recommendedName>
</protein>
<evidence type="ECO:0000259" key="1">
    <source>
        <dbReference type="Pfam" id="PF00160"/>
    </source>
</evidence>
<organism evidence="2 3">
    <name type="scientific">Brassica carinata</name>
    <name type="common">Ethiopian mustard</name>
    <name type="synonym">Abyssinian cabbage</name>
    <dbReference type="NCBI Taxonomy" id="52824"/>
    <lineage>
        <taxon>Eukaryota</taxon>
        <taxon>Viridiplantae</taxon>
        <taxon>Streptophyta</taxon>
        <taxon>Embryophyta</taxon>
        <taxon>Tracheophyta</taxon>
        <taxon>Spermatophyta</taxon>
        <taxon>Magnoliopsida</taxon>
        <taxon>eudicotyledons</taxon>
        <taxon>Gunneridae</taxon>
        <taxon>Pentapetalae</taxon>
        <taxon>rosids</taxon>
        <taxon>malvids</taxon>
        <taxon>Brassicales</taxon>
        <taxon>Brassicaceae</taxon>
        <taxon>Brassiceae</taxon>
        <taxon>Brassica</taxon>
    </lineage>
</organism>
<dbReference type="GO" id="GO:0003755">
    <property type="term" value="F:peptidyl-prolyl cis-trans isomerase activity"/>
    <property type="evidence" value="ECO:0007669"/>
    <property type="project" value="InterPro"/>
</dbReference>
<dbReference type="AlphaFoldDB" id="A0A8X7PYK3"/>
<dbReference type="Pfam" id="PF00160">
    <property type="entry name" value="Pro_isomerase"/>
    <property type="match status" value="1"/>
</dbReference>
<name>A0A8X7PYK3_BRACI</name>
<dbReference type="EMBL" id="JAAMPC010000015">
    <property type="protein sequence ID" value="KAG2260749.1"/>
    <property type="molecule type" value="Genomic_DNA"/>
</dbReference>
<evidence type="ECO:0000313" key="2">
    <source>
        <dbReference type="EMBL" id="KAG2260749.1"/>
    </source>
</evidence>
<feature type="domain" description="PPIase cyclophilin-type" evidence="1">
    <location>
        <begin position="3"/>
        <end position="33"/>
    </location>
</feature>
<keyword evidence="3" id="KW-1185">Reference proteome</keyword>
<dbReference type="OrthoDB" id="193499at2759"/>
<dbReference type="Gene3D" id="2.40.100.10">
    <property type="entry name" value="Cyclophilin-like"/>
    <property type="match status" value="1"/>
</dbReference>
<comment type="caution">
    <text evidence="2">The sequence shown here is derived from an EMBL/GenBank/DDBJ whole genome shotgun (WGS) entry which is preliminary data.</text>
</comment>
<accession>A0A8X7PYK3</accession>
<reference evidence="2 3" key="1">
    <citation type="submission" date="2020-02" db="EMBL/GenBank/DDBJ databases">
        <authorList>
            <person name="Ma Q."/>
            <person name="Huang Y."/>
            <person name="Song X."/>
            <person name="Pei D."/>
        </authorList>
    </citation>
    <scope>NUCLEOTIDE SEQUENCE [LARGE SCALE GENOMIC DNA]</scope>
    <source>
        <strain evidence="2">Sxm20200214</strain>
        <tissue evidence="2">Leaf</tissue>
    </source>
</reference>
<dbReference type="SUPFAM" id="SSF50891">
    <property type="entry name" value="Cyclophilin-like"/>
    <property type="match status" value="1"/>
</dbReference>
<dbReference type="Proteomes" id="UP000886595">
    <property type="component" value="Unassembled WGS sequence"/>
</dbReference>
<evidence type="ECO:0000313" key="3">
    <source>
        <dbReference type="Proteomes" id="UP000886595"/>
    </source>
</evidence>
<dbReference type="InterPro" id="IPR002130">
    <property type="entry name" value="Cyclophilin-type_PPIase_dom"/>
</dbReference>